<proteinExistence type="predicted"/>
<dbReference type="EMBL" id="RHFF01000025">
    <property type="protein sequence ID" value="TGD36693.1"/>
    <property type="molecule type" value="Genomic_DNA"/>
</dbReference>
<evidence type="ECO:0000313" key="1">
    <source>
        <dbReference type="EMBL" id="TGD36693.1"/>
    </source>
</evidence>
<evidence type="ECO:0000313" key="2">
    <source>
        <dbReference type="Proteomes" id="UP000297736"/>
    </source>
</evidence>
<reference evidence="1 2" key="1">
    <citation type="submission" date="2018-10" db="EMBL/GenBank/DDBJ databases">
        <title>Brevibacterium genomes from Austrain hard cheese rinds.</title>
        <authorList>
            <person name="Anast J.M."/>
            <person name="Dzieciol M."/>
            <person name="Schultz D.L."/>
            <person name="Mann E."/>
            <person name="Wagner M."/>
            <person name="Schmitz-Esser S."/>
        </authorList>
    </citation>
    <scope>NUCLEOTIDE SEQUENCE [LARGE SCALE GENOMIC DNA]</scope>
    <source>
        <strain evidence="1 2">L261</strain>
    </source>
</reference>
<gene>
    <name evidence="1" type="ORF">EB834_18545</name>
</gene>
<name>A0A4Z0KDN9_BREAU</name>
<accession>A0A4Z0KDN9</accession>
<sequence>MMSNGGSVTRSWNGRDWQDYCVMLLQKRYVASNPHGLQLVPDRHKGDLGLEAFSLDGVAYQCYAAEEPLAVDACYEKQRDKLTTDLGKLRSKQQDMGQLLGSVVLHRYVFLVHRHDSRLLVRHASTKSTEVAAWGLPFIDPGFQIVVETDEAYAAEREALHAVPLPLVEPADISDEDRTAWAEGHQDLRDTASSKLQKVQISPGTIDGVIESLTNQYLKGENTLERLRSISPEVHRGIIAARAQREELLALEYPPGLNDSQAKLAEIANEFAKSLRSDFPILNDLTAKMLAWSAVADWLMRCPLDFEKAS</sequence>
<protein>
    <submittedName>
        <fullName evidence="1">Uncharacterized protein</fullName>
    </submittedName>
</protein>
<dbReference type="Proteomes" id="UP000297736">
    <property type="component" value="Unassembled WGS sequence"/>
</dbReference>
<dbReference type="AlphaFoldDB" id="A0A4Z0KDN9"/>
<comment type="caution">
    <text evidence="1">The sequence shown here is derived from an EMBL/GenBank/DDBJ whole genome shotgun (WGS) entry which is preliminary data.</text>
</comment>
<organism evidence="1 2">
    <name type="scientific">Brevibacterium aurantiacum</name>
    <dbReference type="NCBI Taxonomy" id="273384"/>
    <lineage>
        <taxon>Bacteria</taxon>
        <taxon>Bacillati</taxon>
        <taxon>Actinomycetota</taxon>
        <taxon>Actinomycetes</taxon>
        <taxon>Micrococcales</taxon>
        <taxon>Brevibacteriaceae</taxon>
        <taxon>Brevibacterium</taxon>
    </lineage>
</organism>
<dbReference type="RefSeq" id="WP_167854147.1">
    <property type="nucleotide sequence ID" value="NZ_RHFF01000025.1"/>
</dbReference>